<proteinExistence type="inferred from homology"/>
<evidence type="ECO:0000259" key="9">
    <source>
        <dbReference type="Pfam" id="PF04547"/>
    </source>
</evidence>
<evidence type="ECO:0000259" key="10">
    <source>
        <dbReference type="Pfam" id="PF16178"/>
    </source>
</evidence>
<dbReference type="InterPro" id="IPR049452">
    <property type="entry name" value="Anoctamin_TM"/>
</dbReference>
<keyword evidence="6 8" id="KW-0472">Membrane</keyword>
<sequence>MQSLRDSLKVLFAEVCDRLKFLAESDGRTGSVLSAYAKVRITRKKIFKQKVSKMTDVDSDEEQLEMEEFPDGDEELFEQSYIPNYGTIPGEQEHLPTELVEFDGNEDSIFFADGQRRIDFVLVYEEERRKPGDKKRMRSILSRKRKRAFFQENLMKEGIQIEATKSVMDHSLIFLKLHAPWDLLCRYAELLHIKLPLHSNDIKQKPSTFNCITKIFSVDEDKIPPEPEYFTAPFEMDRIKSFQIDDHDSFFSPATRSRICKFNQQSSDPLCPNERYLLYEEWAHPKNFYKLQPLDLIRKYFGEKIGIYFAWLGFYTGMLAIAGFVGLVCFIFGILTLDYNTWSQEVCDPEIGGRMIMCPQCDRDCSYWRLNITCESSRKLSVFDNYGTLAYAVFMGIWVTVFLEFWKRRQATLEYEWDTVELEQEEPRRPEYEAKCTIPKKNPITQEEELVPYSACGKCMRLVCGGSTVLFWISLIIASVVAIIVYRLAAFLNFSAKLPTAIDDNLEPLKDYLTPQMATSVTASLINFLFIMILNILYERVAIWITDFELPRTQTDYENSLTVKMFLFQFVNYYSSCFYIAFFKGKIVGYPGEPVYWLGRFRNEECDPGGCLVELSTQLLIIMGGKAIWNNVQEVLIPWLKNLIGRCRAKSEEKLPRWEQDYRLQSISKLGLFYEYLEMVIQFGFATIFVASFPLAPLLALINNIIEIRVDGWKMTTQFRRILAAKAQDIGAWLPILHGVAVFAAVTNALIIAFTSDMIPRLVYYWALSVQPFGAHNSSTMQGYINTTLSVFSIADFTSLSKPKNTPPWFDRENATTCRYRDLRYPPGHPLQYYHSLYFWHIMAAKLAFIIIMEHVVFTVSFLVSYCIPDVPKHIKEQIKRERYLTQKLLHESQLTDWHNKMAETAKNIMKGPVSMKSADMDV</sequence>
<feature type="domain" description="Anoctamin transmembrane" evidence="9">
    <location>
        <begin position="297"/>
        <end position="882"/>
    </location>
</feature>
<dbReference type="PANTHER" id="PTHR12308">
    <property type="entry name" value="ANOCTAMIN"/>
    <property type="match status" value="1"/>
</dbReference>
<keyword evidence="4 8" id="KW-0812">Transmembrane</keyword>
<feature type="transmembrane region" description="Helical" evidence="8">
    <location>
        <begin position="308"/>
        <end position="335"/>
    </location>
</feature>
<evidence type="ECO:0000256" key="3">
    <source>
        <dbReference type="ARBA" id="ARBA00022475"/>
    </source>
</evidence>
<feature type="transmembrane region" description="Helical" evidence="8">
    <location>
        <begin position="561"/>
        <end position="582"/>
    </location>
</feature>
<keyword evidence="7" id="KW-0325">Glycoprotein</keyword>
<evidence type="ECO:0000256" key="2">
    <source>
        <dbReference type="ARBA" id="ARBA00009671"/>
    </source>
</evidence>
<dbReference type="EMBL" id="BEZZ01000528">
    <property type="protein sequence ID" value="GCC33558.1"/>
    <property type="molecule type" value="Genomic_DNA"/>
</dbReference>
<feature type="transmembrane region" description="Helical" evidence="8">
    <location>
        <begin position="730"/>
        <end position="754"/>
    </location>
</feature>
<dbReference type="OMA" id="PYAVREQ"/>
<dbReference type="Pfam" id="PF16178">
    <property type="entry name" value="Anoct_dimer"/>
    <property type="match status" value="2"/>
</dbReference>
<accession>A0A401ST53</accession>
<protein>
    <recommendedName>
        <fullName evidence="8">Anoctamin</fullName>
    </recommendedName>
</protein>
<dbReference type="AlphaFoldDB" id="A0A401ST53"/>
<dbReference type="GO" id="GO:0005886">
    <property type="term" value="C:plasma membrane"/>
    <property type="evidence" value="ECO:0007669"/>
    <property type="project" value="UniProtKB-SubCell"/>
</dbReference>
<evidence type="ECO:0000256" key="6">
    <source>
        <dbReference type="ARBA" id="ARBA00023136"/>
    </source>
</evidence>
<feature type="transmembrane region" description="Helical" evidence="8">
    <location>
        <begin position="386"/>
        <end position="406"/>
    </location>
</feature>
<name>A0A401ST53_CHIPU</name>
<evidence type="ECO:0000256" key="1">
    <source>
        <dbReference type="ARBA" id="ARBA00004651"/>
    </source>
</evidence>
<evidence type="ECO:0000256" key="8">
    <source>
        <dbReference type="RuleBase" id="RU280814"/>
    </source>
</evidence>
<feature type="transmembrane region" description="Helical" evidence="8">
    <location>
        <begin position="680"/>
        <end position="706"/>
    </location>
</feature>
<dbReference type="GO" id="GO:0061590">
    <property type="term" value="P:calcium activated phosphatidylcholine scrambling"/>
    <property type="evidence" value="ECO:0007669"/>
    <property type="project" value="TreeGrafter"/>
</dbReference>
<evidence type="ECO:0000313" key="11">
    <source>
        <dbReference type="EMBL" id="GCC33558.1"/>
    </source>
</evidence>
<organism evidence="11 12">
    <name type="scientific">Chiloscyllium punctatum</name>
    <name type="common">Brownbanded bambooshark</name>
    <name type="synonym">Hemiscyllium punctatum</name>
    <dbReference type="NCBI Taxonomy" id="137246"/>
    <lineage>
        <taxon>Eukaryota</taxon>
        <taxon>Metazoa</taxon>
        <taxon>Chordata</taxon>
        <taxon>Craniata</taxon>
        <taxon>Vertebrata</taxon>
        <taxon>Chondrichthyes</taxon>
        <taxon>Elasmobranchii</taxon>
        <taxon>Galeomorphii</taxon>
        <taxon>Galeoidea</taxon>
        <taxon>Orectolobiformes</taxon>
        <taxon>Hemiscylliidae</taxon>
        <taxon>Chiloscyllium</taxon>
    </lineage>
</organism>
<evidence type="ECO:0000256" key="5">
    <source>
        <dbReference type="ARBA" id="ARBA00022989"/>
    </source>
</evidence>
<reference evidence="11 12" key="1">
    <citation type="journal article" date="2018" name="Nat. Ecol. Evol.">
        <title>Shark genomes provide insights into elasmobranch evolution and the origin of vertebrates.</title>
        <authorList>
            <person name="Hara Y"/>
            <person name="Yamaguchi K"/>
            <person name="Onimaru K"/>
            <person name="Kadota M"/>
            <person name="Koyanagi M"/>
            <person name="Keeley SD"/>
            <person name="Tatsumi K"/>
            <person name="Tanaka K"/>
            <person name="Motone F"/>
            <person name="Kageyama Y"/>
            <person name="Nozu R"/>
            <person name="Adachi N"/>
            <person name="Nishimura O"/>
            <person name="Nakagawa R"/>
            <person name="Tanegashima C"/>
            <person name="Kiyatake I"/>
            <person name="Matsumoto R"/>
            <person name="Murakumo K"/>
            <person name="Nishida K"/>
            <person name="Terakita A"/>
            <person name="Kuratani S"/>
            <person name="Sato K"/>
            <person name="Hyodo S Kuraku.S."/>
        </authorList>
    </citation>
    <scope>NUCLEOTIDE SEQUENCE [LARGE SCALE GENOMIC DNA]</scope>
</reference>
<comment type="caution">
    <text evidence="11">The sequence shown here is derived from an EMBL/GenBank/DDBJ whole genome shotgun (WGS) entry which is preliminary data.</text>
</comment>
<feature type="domain" description="Anoctamin dimerisation" evidence="10">
    <location>
        <begin position="110"/>
        <end position="262"/>
    </location>
</feature>
<dbReference type="GO" id="GO:0061589">
    <property type="term" value="P:calcium activated phosphatidylserine scrambling"/>
    <property type="evidence" value="ECO:0007669"/>
    <property type="project" value="TreeGrafter"/>
</dbReference>
<dbReference type="STRING" id="137246.A0A401ST53"/>
<feature type="transmembrane region" description="Helical" evidence="8">
    <location>
        <begin position="469"/>
        <end position="489"/>
    </location>
</feature>
<dbReference type="InterPro" id="IPR032394">
    <property type="entry name" value="Anoct_dimer"/>
</dbReference>
<dbReference type="PANTHER" id="PTHR12308:SF21">
    <property type="entry name" value="ANOCTAMIN-6"/>
    <property type="match status" value="1"/>
</dbReference>
<dbReference type="Pfam" id="PF04547">
    <property type="entry name" value="Anoctamin"/>
    <property type="match status" value="1"/>
</dbReference>
<gene>
    <name evidence="11" type="ORF">chiPu_0012028</name>
</gene>
<feature type="domain" description="Anoctamin dimerisation" evidence="10">
    <location>
        <begin position="268"/>
        <end position="294"/>
    </location>
</feature>
<comment type="subcellular location">
    <subcellularLocation>
        <location evidence="1">Cell membrane</location>
        <topology evidence="1">Multi-pass membrane protein</topology>
    </subcellularLocation>
    <subcellularLocation>
        <location evidence="8">Membrane</location>
        <topology evidence="8">Multi-pass membrane protein</topology>
    </subcellularLocation>
</comment>
<keyword evidence="12" id="KW-1185">Reference proteome</keyword>
<keyword evidence="3" id="KW-1003">Cell membrane</keyword>
<evidence type="ECO:0000313" key="12">
    <source>
        <dbReference type="Proteomes" id="UP000287033"/>
    </source>
</evidence>
<dbReference type="InterPro" id="IPR007632">
    <property type="entry name" value="Anoctamin"/>
</dbReference>
<keyword evidence="5 8" id="KW-1133">Transmembrane helix</keyword>
<dbReference type="GO" id="GO:0005254">
    <property type="term" value="F:chloride channel activity"/>
    <property type="evidence" value="ECO:0007669"/>
    <property type="project" value="TreeGrafter"/>
</dbReference>
<dbReference type="GO" id="GO:0046983">
    <property type="term" value="F:protein dimerization activity"/>
    <property type="evidence" value="ECO:0007669"/>
    <property type="project" value="InterPro"/>
</dbReference>
<feature type="transmembrane region" description="Helical" evidence="8">
    <location>
        <begin position="517"/>
        <end position="538"/>
    </location>
</feature>
<dbReference type="Proteomes" id="UP000287033">
    <property type="component" value="Unassembled WGS sequence"/>
</dbReference>
<evidence type="ECO:0000256" key="7">
    <source>
        <dbReference type="ARBA" id="ARBA00023180"/>
    </source>
</evidence>
<feature type="transmembrane region" description="Helical" evidence="8">
    <location>
        <begin position="838"/>
        <end position="868"/>
    </location>
</feature>
<dbReference type="OrthoDB" id="296386at2759"/>
<evidence type="ECO:0000256" key="4">
    <source>
        <dbReference type="ARBA" id="ARBA00022692"/>
    </source>
</evidence>
<comment type="similarity">
    <text evidence="2 8">Belongs to the anoctamin family.</text>
</comment>